<accession>A0ACC5WHS1</accession>
<evidence type="ECO:0000313" key="2">
    <source>
        <dbReference type="Proteomes" id="UP000829447"/>
    </source>
</evidence>
<dbReference type="EMBL" id="CM040458">
    <property type="protein sequence ID" value="MCI4378198.1"/>
    <property type="molecule type" value="Genomic_DNA"/>
</dbReference>
<evidence type="ECO:0000313" key="1">
    <source>
        <dbReference type="EMBL" id="MCI4378198.1"/>
    </source>
</evidence>
<reference evidence="1 2" key="1">
    <citation type="journal article" date="2022" name="bioRxiv">
        <title>An ancient truncated duplication of the anti-Mullerian hormone receptor type 2 gene is a potential conserved master sex determinant in the Pangasiidae catfish family.</title>
        <authorList>
            <person name="Wen M."/>
            <person name="Pan Q."/>
            <person name="Jouanno E."/>
            <person name="Montfort J."/>
            <person name="Zahm M."/>
            <person name="Cabau C."/>
            <person name="Klopp C."/>
            <person name="Iampietro C."/>
            <person name="Roques C."/>
            <person name="Bouchez O."/>
            <person name="Castinel A."/>
            <person name="Donnadieu C."/>
            <person name="Parrinello H."/>
            <person name="Poncet C."/>
            <person name="Belmonte E."/>
            <person name="Gautier V."/>
            <person name="Avarre J.-C."/>
            <person name="Dugue R."/>
            <person name="Gustiano R."/>
            <person name="Ha T.T.T."/>
            <person name="Campet M."/>
            <person name="Sriphairoj K."/>
            <person name="Ribolli J."/>
            <person name="de Almeida F.L."/>
            <person name="Desvignes T."/>
            <person name="Postlethwait J.H."/>
            <person name="Bucao C.F."/>
            <person name="Robinson-Rechavi M."/>
            <person name="Bobe J."/>
            <person name="Herpin A."/>
            <person name="Guiguen Y."/>
        </authorList>
    </citation>
    <scope>NUCLEOTIDE SEQUENCE [LARGE SCALE GENOMIC DNA]</scope>
    <source>
        <strain evidence="1">YG-Dec2019</strain>
    </source>
</reference>
<proteinExistence type="predicted"/>
<keyword evidence="2" id="KW-1185">Reference proteome</keyword>
<gene>
    <name evidence="1" type="ORF">PGIGA_G00213240</name>
</gene>
<dbReference type="Proteomes" id="UP000829447">
    <property type="component" value="Linkage Group LG5"/>
</dbReference>
<protein>
    <submittedName>
        <fullName evidence="1">Uncharacterized protein</fullName>
    </submittedName>
</protein>
<sequence length="142" mass="15655">MASSLRKYKYAGKTAANKMDASAPSMMSESAEHTDFMDLKAELISSIKMEVTAVFHTELKNVLANEFDTVKSELQAVKSEIASNASALRSDLETIRTTISDMERGLSGCSDDITVLQNTVHKLEKNVESLQEAMTYVKNNIL</sequence>
<organism evidence="1 2">
    <name type="scientific">Pangasianodon gigas</name>
    <name type="common">Mekong giant catfish</name>
    <name type="synonym">Pangasius gigas</name>
    <dbReference type="NCBI Taxonomy" id="30993"/>
    <lineage>
        <taxon>Eukaryota</taxon>
        <taxon>Metazoa</taxon>
        <taxon>Chordata</taxon>
        <taxon>Craniata</taxon>
        <taxon>Vertebrata</taxon>
        <taxon>Euteleostomi</taxon>
        <taxon>Actinopterygii</taxon>
        <taxon>Neopterygii</taxon>
        <taxon>Teleostei</taxon>
        <taxon>Ostariophysi</taxon>
        <taxon>Siluriformes</taxon>
        <taxon>Pangasiidae</taxon>
        <taxon>Pangasianodon</taxon>
    </lineage>
</organism>
<name>A0ACC5WHS1_PANGG</name>
<comment type="caution">
    <text evidence="1">The sequence shown here is derived from an EMBL/GenBank/DDBJ whole genome shotgun (WGS) entry which is preliminary data.</text>
</comment>